<keyword evidence="8 11" id="KW-0067">ATP-binding</keyword>
<dbReference type="UniPathway" id="UPA00253">
    <property type="reaction ID" value="UER00332"/>
</dbReference>
<evidence type="ECO:0000256" key="11">
    <source>
        <dbReference type="HAMAP-Rule" id="MF_00244"/>
    </source>
</evidence>
<dbReference type="PANTHER" id="PTHR39321">
    <property type="entry name" value="NICOTINATE-NUCLEOTIDE ADENYLYLTRANSFERASE-RELATED"/>
    <property type="match status" value="1"/>
</dbReference>
<proteinExistence type="inferred from homology"/>
<evidence type="ECO:0000256" key="7">
    <source>
        <dbReference type="ARBA" id="ARBA00022741"/>
    </source>
</evidence>
<reference evidence="13 14" key="1">
    <citation type="submission" date="2018-03" db="EMBL/GenBank/DDBJ databases">
        <title>Genomic Encyclopedia of Archaeal and Bacterial Type Strains, Phase II (KMG-II): from individual species to whole genera.</title>
        <authorList>
            <person name="Goeker M."/>
        </authorList>
    </citation>
    <scope>NUCLEOTIDE SEQUENCE [LARGE SCALE GENOMIC DNA]</scope>
    <source>
        <strain evidence="13 14">DSM 29318</strain>
    </source>
</reference>
<comment type="caution">
    <text evidence="13">The sequence shown here is derived from an EMBL/GenBank/DDBJ whole genome shotgun (WGS) entry which is preliminary data.</text>
</comment>
<dbReference type="InterPro" id="IPR004821">
    <property type="entry name" value="Cyt_trans-like"/>
</dbReference>
<evidence type="ECO:0000256" key="8">
    <source>
        <dbReference type="ARBA" id="ARBA00022840"/>
    </source>
</evidence>
<keyword evidence="9 11" id="KW-0520">NAD</keyword>
<evidence type="ECO:0000313" key="13">
    <source>
        <dbReference type="EMBL" id="PRY93759.1"/>
    </source>
</evidence>
<dbReference type="Gene3D" id="3.40.50.620">
    <property type="entry name" value="HUPs"/>
    <property type="match status" value="1"/>
</dbReference>
<dbReference type="OrthoDB" id="5295945at2"/>
<evidence type="ECO:0000256" key="6">
    <source>
        <dbReference type="ARBA" id="ARBA00022695"/>
    </source>
</evidence>
<evidence type="ECO:0000256" key="10">
    <source>
        <dbReference type="ARBA" id="ARBA00048721"/>
    </source>
</evidence>
<keyword evidence="6 11" id="KW-0548">Nucleotidyltransferase</keyword>
<dbReference type="CDD" id="cd02165">
    <property type="entry name" value="NMNAT"/>
    <property type="match status" value="1"/>
</dbReference>
<comment type="similarity">
    <text evidence="3 11">Belongs to the NadD family.</text>
</comment>
<dbReference type="AlphaFoldDB" id="A0A2T0X495"/>
<comment type="catalytic activity">
    <reaction evidence="10 11">
        <text>nicotinate beta-D-ribonucleotide + ATP + H(+) = deamido-NAD(+) + diphosphate</text>
        <dbReference type="Rhea" id="RHEA:22860"/>
        <dbReference type="ChEBI" id="CHEBI:15378"/>
        <dbReference type="ChEBI" id="CHEBI:30616"/>
        <dbReference type="ChEBI" id="CHEBI:33019"/>
        <dbReference type="ChEBI" id="CHEBI:57502"/>
        <dbReference type="ChEBI" id="CHEBI:58437"/>
        <dbReference type="EC" id="2.7.7.18"/>
    </reaction>
</comment>
<keyword evidence="5 11" id="KW-0808">Transferase</keyword>
<keyword evidence="4 11" id="KW-0662">Pyridine nucleotide biosynthesis</keyword>
<keyword evidence="14" id="KW-1185">Reference proteome</keyword>
<evidence type="ECO:0000313" key="14">
    <source>
        <dbReference type="Proteomes" id="UP000238801"/>
    </source>
</evidence>
<dbReference type="InterPro" id="IPR014729">
    <property type="entry name" value="Rossmann-like_a/b/a_fold"/>
</dbReference>
<dbReference type="HAMAP" id="MF_00244">
    <property type="entry name" value="NaMN_adenylyltr"/>
    <property type="match status" value="1"/>
</dbReference>
<dbReference type="GO" id="GO:0005524">
    <property type="term" value="F:ATP binding"/>
    <property type="evidence" value="ECO:0007669"/>
    <property type="project" value="UniProtKB-KW"/>
</dbReference>
<dbReference type="Proteomes" id="UP000238801">
    <property type="component" value="Unassembled WGS sequence"/>
</dbReference>
<protein>
    <recommendedName>
        <fullName evidence="11">Probable nicotinate-nucleotide adenylyltransferase</fullName>
        <ecNumber evidence="11">2.7.7.18</ecNumber>
    </recommendedName>
    <alternativeName>
        <fullName evidence="11">Deamido-NAD(+) diphosphorylase</fullName>
    </alternativeName>
    <alternativeName>
        <fullName evidence="11">Deamido-NAD(+) pyrophosphorylase</fullName>
    </alternativeName>
    <alternativeName>
        <fullName evidence="11">Nicotinate mononucleotide adenylyltransferase</fullName>
        <shortName evidence="11">NaMN adenylyltransferase</shortName>
    </alternativeName>
</protein>
<evidence type="ECO:0000256" key="9">
    <source>
        <dbReference type="ARBA" id="ARBA00023027"/>
    </source>
</evidence>
<dbReference type="InterPro" id="IPR005248">
    <property type="entry name" value="NadD/NMNAT"/>
</dbReference>
<comment type="pathway">
    <text evidence="2 11">Cofactor biosynthesis; NAD(+) biosynthesis; deamido-NAD(+) from nicotinate D-ribonucleotide: step 1/1.</text>
</comment>
<name>A0A2T0X495_9RHOB</name>
<accession>A0A2T0X495</accession>
<dbReference type="EC" id="2.7.7.18" evidence="11"/>
<keyword evidence="7 11" id="KW-0547">Nucleotide-binding</keyword>
<evidence type="ECO:0000256" key="1">
    <source>
        <dbReference type="ARBA" id="ARBA00002324"/>
    </source>
</evidence>
<sequence length="202" mass="21781">MSAAARRALPPAPRGGAVGVLGGSFDPAHEGHLAITREAMARIGLSRAWWLVSPGNPLKPDAPAALERRLARARAVATDPRIAVTGIEAALGTRYTAETLAALRALRPDLRLVWLMGADNLVQFHRWRDWRGIAAHHPIGVLARPGLRVAARTAPAAQAMERARVRAPGLLLRRGPPAWCLVNIPMRGESSTAIRARGGWRR</sequence>
<dbReference type="PANTHER" id="PTHR39321:SF3">
    <property type="entry name" value="PHOSPHOPANTETHEINE ADENYLYLTRANSFERASE"/>
    <property type="match status" value="1"/>
</dbReference>
<dbReference type="EMBL" id="PVTT01000002">
    <property type="protein sequence ID" value="PRY93759.1"/>
    <property type="molecule type" value="Genomic_DNA"/>
</dbReference>
<dbReference type="GO" id="GO:0009435">
    <property type="term" value="P:NAD+ biosynthetic process"/>
    <property type="evidence" value="ECO:0007669"/>
    <property type="project" value="UniProtKB-UniRule"/>
</dbReference>
<evidence type="ECO:0000256" key="3">
    <source>
        <dbReference type="ARBA" id="ARBA00009014"/>
    </source>
</evidence>
<comment type="function">
    <text evidence="1 11">Catalyzes the reversible adenylation of nicotinate mononucleotide (NaMN) to nicotinic acid adenine dinucleotide (NaAD).</text>
</comment>
<dbReference type="SUPFAM" id="SSF52374">
    <property type="entry name" value="Nucleotidylyl transferase"/>
    <property type="match status" value="1"/>
</dbReference>
<evidence type="ECO:0000259" key="12">
    <source>
        <dbReference type="Pfam" id="PF01467"/>
    </source>
</evidence>
<evidence type="ECO:0000256" key="2">
    <source>
        <dbReference type="ARBA" id="ARBA00005019"/>
    </source>
</evidence>
<dbReference type="NCBIfam" id="NF000843">
    <property type="entry name" value="PRK00071.2-2"/>
    <property type="match status" value="1"/>
</dbReference>
<feature type="domain" description="Cytidyltransferase-like" evidence="12">
    <location>
        <begin position="20"/>
        <end position="197"/>
    </location>
</feature>
<organism evidence="13 14">
    <name type="scientific">Hasllibacter halocynthiae</name>
    <dbReference type="NCBI Taxonomy" id="595589"/>
    <lineage>
        <taxon>Bacteria</taxon>
        <taxon>Pseudomonadati</taxon>
        <taxon>Pseudomonadota</taxon>
        <taxon>Alphaproteobacteria</taxon>
        <taxon>Rhodobacterales</taxon>
        <taxon>Roseobacteraceae</taxon>
        <taxon>Hasllibacter</taxon>
    </lineage>
</organism>
<dbReference type="Pfam" id="PF01467">
    <property type="entry name" value="CTP_transf_like"/>
    <property type="match status" value="1"/>
</dbReference>
<gene>
    <name evidence="11" type="primary">nadD</name>
    <name evidence="13" type="ORF">BCF33_2643</name>
</gene>
<dbReference type="RefSeq" id="WP_106161682.1">
    <property type="nucleotide sequence ID" value="NZ_PVTT01000002.1"/>
</dbReference>
<dbReference type="GO" id="GO:0004515">
    <property type="term" value="F:nicotinate-nucleotide adenylyltransferase activity"/>
    <property type="evidence" value="ECO:0007669"/>
    <property type="project" value="UniProtKB-UniRule"/>
</dbReference>
<evidence type="ECO:0000256" key="4">
    <source>
        <dbReference type="ARBA" id="ARBA00022642"/>
    </source>
</evidence>
<evidence type="ECO:0000256" key="5">
    <source>
        <dbReference type="ARBA" id="ARBA00022679"/>
    </source>
</evidence>